<organism evidence="1 2">
    <name type="scientific">Lentisphaera araneosa HTCC2155</name>
    <dbReference type="NCBI Taxonomy" id="313628"/>
    <lineage>
        <taxon>Bacteria</taxon>
        <taxon>Pseudomonadati</taxon>
        <taxon>Lentisphaerota</taxon>
        <taxon>Lentisphaeria</taxon>
        <taxon>Lentisphaerales</taxon>
        <taxon>Lentisphaeraceae</taxon>
        <taxon>Lentisphaera</taxon>
    </lineage>
</organism>
<keyword evidence="2" id="KW-1185">Reference proteome</keyword>
<evidence type="ECO:0000313" key="2">
    <source>
        <dbReference type="Proteomes" id="UP000004947"/>
    </source>
</evidence>
<dbReference type="EMBL" id="ABCK01000014">
    <property type="protein sequence ID" value="EDM26654.1"/>
    <property type="molecule type" value="Genomic_DNA"/>
</dbReference>
<dbReference type="Proteomes" id="UP000004947">
    <property type="component" value="Unassembled WGS sequence"/>
</dbReference>
<protein>
    <submittedName>
        <fullName evidence="1">Uncharacterized protein</fullName>
    </submittedName>
</protein>
<dbReference type="AlphaFoldDB" id="A6DNJ5"/>
<evidence type="ECO:0000313" key="1">
    <source>
        <dbReference type="EMBL" id="EDM26654.1"/>
    </source>
</evidence>
<name>A6DNJ5_9BACT</name>
<comment type="caution">
    <text evidence="1">The sequence shown here is derived from an EMBL/GenBank/DDBJ whole genome shotgun (WGS) entry which is preliminary data.</text>
</comment>
<sequence length="245" mass="28031">MAQTAFQSGEIDGLRLLIDSSQLPLSHKSYLSTSELMKIFNESTKNLKLNTLGQIKKIMYKLEWNYSSMKWGLSEEALNSPELQKIIASDNNIASSKLEKIHDSLENFNLSQWQVSKSQIKSFSHNPFDQDHPYTKLSASGVACRFVDNGPNKVASLRIKPGKSSFLYYPIKHSEDFDNYQLKDHYTSHKSLKKGHEMGVSVVKPLKYLLRSHAEPNKIILLQAKKIDTKEYQLSYKVFKLNAKN</sequence>
<gene>
    <name evidence="1" type="ORF">LNTAR_18445</name>
</gene>
<dbReference type="RefSeq" id="WP_007279433.1">
    <property type="nucleotide sequence ID" value="NZ_ABCK01000014.1"/>
</dbReference>
<proteinExistence type="predicted"/>
<dbReference type="STRING" id="313628.LNTAR_18445"/>
<accession>A6DNJ5</accession>
<reference evidence="1 2" key="1">
    <citation type="journal article" date="2010" name="J. Bacteriol.">
        <title>Genome sequence of Lentisphaera araneosa HTCC2155T, the type species of the order Lentisphaerales in the phylum Lentisphaerae.</title>
        <authorList>
            <person name="Thrash J.C."/>
            <person name="Cho J.C."/>
            <person name="Vergin K.L."/>
            <person name="Morris R.M."/>
            <person name="Giovannoni S.J."/>
        </authorList>
    </citation>
    <scope>NUCLEOTIDE SEQUENCE [LARGE SCALE GENOMIC DNA]</scope>
    <source>
        <strain evidence="1 2">HTCC2155</strain>
    </source>
</reference>